<keyword evidence="6" id="KW-0256">Endoplasmic reticulum</keyword>
<evidence type="ECO:0000313" key="14">
    <source>
        <dbReference type="Proteomes" id="UP001295423"/>
    </source>
</evidence>
<dbReference type="GO" id="GO:0032266">
    <property type="term" value="F:phosphatidylinositol-3-phosphate binding"/>
    <property type="evidence" value="ECO:0007669"/>
    <property type="project" value="TreeGrafter"/>
</dbReference>
<dbReference type="GO" id="GO:0043495">
    <property type="term" value="F:protein-membrane adaptor activity"/>
    <property type="evidence" value="ECO:0007669"/>
    <property type="project" value="TreeGrafter"/>
</dbReference>
<comment type="catalytic activity">
    <reaction evidence="11">
        <text>a 1,2-diacyl-sn-glycero-3-phosphoethanolamine(in) = a 1,2-diacyl-sn-glycero-3-phosphoethanolamine(out)</text>
        <dbReference type="Rhea" id="RHEA:38895"/>
        <dbReference type="ChEBI" id="CHEBI:64612"/>
    </reaction>
</comment>
<evidence type="ECO:0000256" key="12">
    <source>
        <dbReference type="SAM" id="MobiDB-lite"/>
    </source>
</evidence>
<dbReference type="GO" id="GO:0034727">
    <property type="term" value="P:piecemeal microautophagy of the nucleus"/>
    <property type="evidence" value="ECO:0007669"/>
    <property type="project" value="TreeGrafter"/>
</dbReference>
<dbReference type="GO" id="GO:0000045">
    <property type="term" value="P:autophagosome assembly"/>
    <property type="evidence" value="ECO:0007669"/>
    <property type="project" value="TreeGrafter"/>
</dbReference>
<dbReference type="Pfam" id="PF13329">
    <property type="entry name" value="ATG2_CAD"/>
    <property type="match status" value="1"/>
</dbReference>
<comment type="subcellular location">
    <subcellularLocation>
        <location evidence="1">Endoplasmic reticulum membrane</location>
        <topology evidence="1">Peripheral membrane protein</topology>
    </subcellularLocation>
    <subcellularLocation>
        <location evidence="2">Preautophagosomal structure membrane</location>
        <topology evidence="2">Peripheral membrane protein</topology>
    </subcellularLocation>
</comment>
<dbReference type="GO" id="GO:0061723">
    <property type="term" value="P:glycophagy"/>
    <property type="evidence" value="ECO:0007669"/>
    <property type="project" value="TreeGrafter"/>
</dbReference>
<dbReference type="InterPro" id="IPR026849">
    <property type="entry name" value="ATG2"/>
</dbReference>
<reference evidence="13" key="1">
    <citation type="submission" date="2023-08" db="EMBL/GenBank/DDBJ databases">
        <authorList>
            <person name="Audoor S."/>
            <person name="Bilcke G."/>
        </authorList>
    </citation>
    <scope>NUCLEOTIDE SEQUENCE</scope>
</reference>
<keyword evidence="7" id="KW-0072">Autophagy</keyword>
<name>A0AAD2FHF4_9STRA</name>
<evidence type="ECO:0000313" key="13">
    <source>
        <dbReference type="EMBL" id="CAJ1931912.1"/>
    </source>
</evidence>
<dbReference type="GO" id="GO:0061908">
    <property type="term" value="C:phagophore"/>
    <property type="evidence" value="ECO:0007669"/>
    <property type="project" value="TreeGrafter"/>
</dbReference>
<evidence type="ECO:0000256" key="8">
    <source>
        <dbReference type="ARBA" id="ARBA00023055"/>
    </source>
</evidence>
<feature type="compositionally biased region" description="Low complexity" evidence="12">
    <location>
        <begin position="156"/>
        <end position="168"/>
    </location>
</feature>
<keyword evidence="5" id="KW-0813">Transport</keyword>
<gene>
    <name evidence="13" type="ORF">CYCCA115_LOCUS2604</name>
</gene>
<dbReference type="PANTHER" id="PTHR13190:SF1">
    <property type="entry name" value="AUTOPHAGY-RELATED 2, ISOFORM A"/>
    <property type="match status" value="1"/>
</dbReference>
<dbReference type="Proteomes" id="UP001295423">
    <property type="component" value="Unassembled WGS sequence"/>
</dbReference>
<proteinExistence type="inferred from homology"/>
<keyword evidence="9" id="KW-0472">Membrane</keyword>
<evidence type="ECO:0000256" key="2">
    <source>
        <dbReference type="ARBA" id="ARBA00004623"/>
    </source>
</evidence>
<feature type="region of interest" description="Disordered" evidence="12">
    <location>
        <begin position="139"/>
        <end position="177"/>
    </location>
</feature>
<dbReference type="GO" id="GO:0034045">
    <property type="term" value="C:phagophore assembly site membrane"/>
    <property type="evidence" value="ECO:0007669"/>
    <property type="project" value="UniProtKB-SubCell"/>
</dbReference>
<comment type="caution">
    <text evidence="13">The sequence shown here is derived from an EMBL/GenBank/DDBJ whole genome shotgun (WGS) entry which is preliminary data.</text>
</comment>
<evidence type="ECO:0000256" key="7">
    <source>
        <dbReference type="ARBA" id="ARBA00023006"/>
    </source>
</evidence>
<dbReference type="PANTHER" id="PTHR13190">
    <property type="entry name" value="AUTOPHAGY-RELATED 2, ISOFORM A"/>
    <property type="match status" value="1"/>
</dbReference>
<evidence type="ECO:0000256" key="5">
    <source>
        <dbReference type="ARBA" id="ARBA00022448"/>
    </source>
</evidence>
<evidence type="ECO:0000256" key="10">
    <source>
        <dbReference type="ARBA" id="ARBA00024479"/>
    </source>
</evidence>
<dbReference type="EMBL" id="CAKOGP040000191">
    <property type="protein sequence ID" value="CAJ1931912.1"/>
    <property type="molecule type" value="Genomic_DNA"/>
</dbReference>
<dbReference type="GO" id="GO:0006869">
    <property type="term" value="P:lipid transport"/>
    <property type="evidence" value="ECO:0007669"/>
    <property type="project" value="UniProtKB-KW"/>
</dbReference>
<evidence type="ECO:0000256" key="11">
    <source>
        <dbReference type="ARBA" id="ARBA00024615"/>
    </source>
</evidence>
<evidence type="ECO:0000256" key="1">
    <source>
        <dbReference type="ARBA" id="ARBA00004406"/>
    </source>
</evidence>
<comment type="catalytic activity">
    <reaction evidence="10">
        <text>a 1,2-diacyl-sn-glycero-3-phospho-L-serine(in) = a 1,2-diacyl-sn-glycero-3-phospho-L-serine(out)</text>
        <dbReference type="Rhea" id="RHEA:38663"/>
        <dbReference type="ChEBI" id="CHEBI:57262"/>
    </reaction>
</comment>
<evidence type="ECO:0000256" key="6">
    <source>
        <dbReference type="ARBA" id="ARBA00022824"/>
    </source>
</evidence>
<evidence type="ECO:0000256" key="9">
    <source>
        <dbReference type="ARBA" id="ARBA00023136"/>
    </source>
</evidence>
<accession>A0AAD2FHF4</accession>
<protein>
    <recommendedName>
        <fullName evidence="4">Autophagy-related protein 2</fullName>
    </recommendedName>
</protein>
<keyword evidence="8" id="KW-0445">Lipid transport</keyword>
<comment type="similarity">
    <text evidence="3">Belongs to the ATG2 family.</text>
</comment>
<evidence type="ECO:0000256" key="4">
    <source>
        <dbReference type="ARBA" id="ARBA00018070"/>
    </source>
</evidence>
<sequence length="1914" mass="211416">MIQWKQRLYAFLLRRILGPFLDSESYQKLHDSIDVSFQEGKFVLKDIGLNADYLTEKLIQSKCPGLSIVNAKVDRLEISLMLKETSTLQGDDNNDSSAPATRNSSFAWRAMKFGTSSTDVPAVALFAAIEIDGITMEVEASSDHRHPTRSRQAPLPTTTPAKTSSSSEAETKAEPSSKGLIGSYVDAALASLQLTLKVTKTQVILRQKPTGTEEFQPWVSFGLSSISYQDVDVSRNPSETKTIFKKVVDVSEITVQAGERKVGVGSVVTHPQSTVALAKGSGQVQLRVFESTMNDGSTTNIQRDVEVNLNHQLHLSVDIFSIQQIKSVLNAVAQASDPVHDDDYSKEPIEINMTSLAGSPLNNNSTDREDIQALSVIMKQYREAYHLAENKQLKGGVLIPTSAYRDDGDVMVEEDPEGDGSFDLFFDANDQSFYNAASVLAESQRIQEESIHKDGESSGDVVSTKVRFHLQRAGVKIVFRESSGGRRSLAMCDEYVLLTMEDLNILYRKSSTSSESTVSIAHLVIEDAQLDRSKRPIGSVSIGGGPIVEGVLDIDTLVGFNSSDDEGEIDQVLFEAPCISVSVKKDINTNEDTPDSVVCEASFLPLEVCIRQRTLANISNFANQVGDSTPKASSKHATKSEKTKQQMVFAQFSCPSITVGIPLSRGVPTAQLFHRHQTVLQNAPKKGTWLGFLMLNNSFEWNAFPKENHPDIMVETGTYMAHHMLMFVQSPVGDVVDVDAAIRRADIFVANGRVEVNPVTPITIEVKRNHDDAGRDSFPLVPSISSFKARQEDDDEDLKIDKLLFSKMGDVHADSRKELRGSDPQFGMASESEKADTVVSVSIPEIAIEATKSEMETVLKVLEALKPVDEPNAGTKTDRLDEPAVASSSSRTCIALNVSKTTVVLKEDVKETGGNEDAFSLLVALDTFKIHALKQGSSTQHVRVLAHDPCVYEVYHKPTEHMEQQSVDEDGLSRIEYFRRRLNLYSSRFTAPILFRSQMFSPMSRESPSILLDYIDTTVEKSSRSSRSEGKRVHFTLYHLTHRFNVDSKWTERLADVLPSRTSNKEESDGLTTIETRKEKREITKVYISLADVNFDYTPPDYFETSSRTILRLGDFRFSSNIITPMTKTQAYSISLGDVSFHVLDQKYPHDRENSSLCRANLVWRSASTTVSSPPTSVLPPTAETLLRELGFVKVVSLDTVDAVILTREKANKAAYEPKTLTCLTFGTLSMSACKDSFSCFATSMGELNAKLTALTDEDIDTLREETDSEEVASEKGPVTSEVTEVPKTFVGPTGVAGNAQKQKPRAQFLDGYDWTTVDHDPLPELPIPEGYEQVAGWYGAFREGQDSPIRNGTTPRIIQQHFPLHAVSDPLSDGDLGASKHAGDDANVKLKSRLIIHQLSVKLRFFDGYDWPSRMSAEQRKAAGRQGSSFVIETLPESERLALKEQQKKEAKAKKSTKAQLLSNLLGPAEETTSTFYAAPLPEEKAAAIEAMEKVRRFSRKPHLFFQLSANGVTLRIDSLENDPSHRLVSIMALSVADLFIAETASGPSPIKMLGEWVNDSEHPHDTRYGTLMMKMVTWHPKTRVTEENEVASDECEMTIQILPMRCILDQRAINFIKAFFHNEEKEGNDSEKWNAGLHYLPPPLFRIARVKPWKLKVDYLPQKLDVDALREGSFVELVNISPIDGMVITLSLAKVENLDGFGAVGGGLAGKWIQEIVATQLHKFLANARPFEPFSNVGQGVGDLIVLPYEAFRNGEDIRRALSSGIKSLAETFAFETLTTTSRLTQYAANRMAGTVRGRRRVNVASNPLPSRPSHAPRGVSDVTGHAMESLARGFQAANYKVIIVPYREYVRNGATGAATSVIKGVPVLLVAPLTGATEALSYTLLGARNALRPDIRKEEEAIRHGITGYDM</sequence>
<keyword evidence="14" id="KW-1185">Reference proteome</keyword>
<dbReference type="GO" id="GO:0000422">
    <property type="term" value="P:autophagy of mitochondrion"/>
    <property type="evidence" value="ECO:0007669"/>
    <property type="project" value="TreeGrafter"/>
</dbReference>
<evidence type="ECO:0000256" key="3">
    <source>
        <dbReference type="ARBA" id="ARBA00009714"/>
    </source>
</evidence>
<organism evidence="13 14">
    <name type="scientific">Cylindrotheca closterium</name>
    <dbReference type="NCBI Taxonomy" id="2856"/>
    <lineage>
        <taxon>Eukaryota</taxon>
        <taxon>Sar</taxon>
        <taxon>Stramenopiles</taxon>
        <taxon>Ochrophyta</taxon>
        <taxon>Bacillariophyta</taxon>
        <taxon>Bacillariophyceae</taxon>
        <taxon>Bacillariophycidae</taxon>
        <taxon>Bacillariales</taxon>
        <taxon>Bacillariaceae</taxon>
        <taxon>Cylindrotheca</taxon>
    </lineage>
</organism>
<dbReference type="GO" id="GO:0005789">
    <property type="term" value="C:endoplasmic reticulum membrane"/>
    <property type="evidence" value="ECO:0007669"/>
    <property type="project" value="UniProtKB-SubCell"/>
</dbReference>
<dbReference type="GO" id="GO:0061709">
    <property type="term" value="P:reticulophagy"/>
    <property type="evidence" value="ECO:0007669"/>
    <property type="project" value="TreeGrafter"/>
</dbReference>